<dbReference type="InterPro" id="IPR022783">
    <property type="entry name" value="GCFC_dom"/>
</dbReference>
<dbReference type="SMART" id="SM00443">
    <property type="entry name" value="G_patch"/>
    <property type="match status" value="1"/>
</dbReference>
<evidence type="ECO:0000259" key="4">
    <source>
        <dbReference type="PROSITE" id="PS50174"/>
    </source>
</evidence>
<dbReference type="AlphaFoldDB" id="A0A165KHV6"/>
<dbReference type="Proteomes" id="UP000077266">
    <property type="component" value="Unassembled WGS sequence"/>
</dbReference>
<name>A0A165KHV6_EXIGL</name>
<dbReference type="InterPro" id="IPR045211">
    <property type="entry name" value="TFP11/STIP/Ntr1"/>
</dbReference>
<reference evidence="5 6" key="1">
    <citation type="journal article" date="2016" name="Mol. Biol. Evol.">
        <title>Comparative Genomics of Early-Diverging Mushroom-Forming Fungi Provides Insights into the Origins of Lignocellulose Decay Capabilities.</title>
        <authorList>
            <person name="Nagy L.G."/>
            <person name="Riley R."/>
            <person name="Tritt A."/>
            <person name="Adam C."/>
            <person name="Daum C."/>
            <person name="Floudas D."/>
            <person name="Sun H."/>
            <person name="Yadav J.S."/>
            <person name="Pangilinan J."/>
            <person name="Larsson K.H."/>
            <person name="Matsuura K."/>
            <person name="Barry K."/>
            <person name="Labutti K."/>
            <person name="Kuo R."/>
            <person name="Ohm R.A."/>
            <person name="Bhattacharya S.S."/>
            <person name="Shirouzu T."/>
            <person name="Yoshinaga Y."/>
            <person name="Martin F.M."/>
            <person name="Grigoriev I.V."/>
            <person name="Hibbett D.S."/>
        </authorList>
    </citation>
    <scope>NUCLEOTIDE SEQUENCE [LARGE SCALE GENOMIC DNA]</scope>
    <source>
        <strain evidence="5 6">HHB12029</strain>
    </source>
</reference>
<keyword evidence="2" id="KW-0175">Coiled coil</keyword>
<dbReference type="FunCoup" id="A0A165KHV6">
    <property type="interactions" value="766"/>
</dbReference>
<dbReference type="GO" id="GO:0003676">
    <property type="term" value="F:nucleic acid binding"/>
    <property type="evidence" value="ECO:0007669"/>
    <property type="project" value="InterPro"/>
</dbReference>
<dbReference type="GO" id="GO:0000390">
    <property type="term" value="P:spliceosomal complex disassembly"/>
    <property type="evidence" value="ECO:0007669"/>
    <property type="project" value="InterPro"/>
</dbReference>
<dbReference type="GO" id="GO:0071008">
    <property type="term" value="C:U2-type post-mRNA release spliceosomal complex"/>
    <property type="evidence" value="ECO:0007669"/>
    <property type="project" value="TreeGrafter"/>
</dbReference>
<dbReference type="OrthoDB" id="4822at2759"/>
<feature type="region of interest" description="Disordered" evidence="3">
    <location>
        <begin position="605"/>
        <end position="638"/>
    </location>
</feature>
<evidence type="ECO:0000256" key="3">
    <source>
        <dbReference type="SAM" id="MobiDB-lite"/>
    </source>
</evidence>
<feature type="compositionally biased region" description="Basic and acidic residues" evidence="3">
    <location>
        <begin position="94"/>
        <end position="112"/>
    </location>
</feature>
<feature type="coiled-coil region" evidence="2">
    <location>
        <begin position="217"/>
        <end position="251"/>
    </location>
</feature>
<dbReference type="PANTHER" id="PTHR23329">
    <property type="entry name" value="TUFTELIN-INTERACTING PROTEIN 11-RELATED"/>
    <property type="match status" value="1"/>
</dbReference>
<dbReference type="PROSITE" id="PS50174">
    <property type="entry name" value="G_PATCH"/>
    <property type="match status" value="1"/>
</dbReference>
<feature type="compositionally biased region" description="Low complexity" evidence="3">
    <location>
        <begin position="27"/>
        <end position="40"/>
    </location>
</feature>
<evidence type="ECO:0000313" key="6">
    <source>
        <dbReference type="Proteomes" id="UP000077266"/>
    </source>
</evidence>
<feature type="domain" description="G-patch" evidence="4">
    <location>
        <begin position="49"/>
        <end position="95"/>
    </location>
</feature>
<gene>
    <name evidence="5" type="ORF">EXIGLDRAFT_609301</name>
</gene>
<evidence type="ECO:0000256" key="2">
    <source>
        <dbReference type="SAM" id="Coils"/>
    </source>
</evidence>
<accession>A0A165KHV6</accession>
<feature type="region of interest" description="Disordered" evidence="3">
    <location>
        <begin position="1"/>
        <end position="44"/>
    </location>
</feature>
<feature type="compositionally biased region" description="Basic and acidic residues" evidence="3">
    <location>
        <begin position="605"/>
        <end position="618"/>
    </location>
</feature>
<dbReference type="STRING" id="1314781.A0A165KHV6"/>
<dbReference type="PANTHER" id="PTHR23329:SF1">
    <property type="entry name" value="TUFTELIN-INTERACTING PROTEIN 11"/>
    <property type="match status" value="1"/>
</dbReference>
<dbReference type="Pfam" id="PF01585">
    <property type="entry name" value="G-patch"/>
    <property type="match status" value="1"/>
</dbReference>
<feature type="region of interest" description="Disordered" evidence="3">
    <location>
        <begin position="94"/>
        <end position="154"/>
    </location>
</feature>
<evidence type="ECO:0000256" key="1">
    <source>
        <dbReference type="ARBA" id="ARBA00010900"/>
    </source>
</evidence>
<dbReference type="Pfam" id="PF07842">
    <property type="entry name" value="GCFC"/>
    <property type="match status" value="1"/>
</dbReference>
<proteinExistence type="inferred from homology"/>
<evidence type="ECO:0000313" key="5">
    <source>
        <dbReference type="EMBL" id="KZV96357.1"/>
    </source>
</evidence>
<dbReference type="InterPro" id="IPR000467">
    <property type="entry name" value="G_patch_dom"/>
</dbReference>
<dbReference type="EMBL" id="KV425944">
    <property type="protein sequence ID" value="KZV96357.1"/>
    <property type="molecule type" value="Genomic_DNA"/>
</dbReference>
<dbReference type="InParanoid" id="A0A165KHV6"/>
<comment type="similarity">
    <text evidence="1">Belongs to the TFP11/STIP family.</text>
</comment>
<keyword evidence="6" id="KW-1185">Reference proteome</keyword>
<feature type="compositionally biased region" description="Low complexity" evidence="3">
    <location>
        <begin position="129"/>
        <end position="142"/>
    </location>
</feature>
<protein>
    <submittedName>
        <fullName evidence="5">TFP11-domain-containing protein</fullName>
    </submittedName>
</protein>
<organism evidence="5 6">
    <name type="scientific">Exidia glandulosa HHB12029</name>
    <dbReference type="NCBI Taxonomy" id="1314781"/>
    <lineage>
        <taxon>Eukaryota</taxon>
        <taxon>Fungi</taxon>
        <taxon>Dikarya</taxon>
        <taxon>Basidiomycota</taxon>
        <taxon>Agaricomycotina</taxon>
        <taxon>Agaricomycetes</taxon>
        <taxon>Auriculariales</taxon>
        <taxon>Exidiaceae</taxon>
        <taxon>Exidia</taxon>
    </lineage>
</organism>
<sequence>MDDSPAFPSSFGKAAATQRKSFLRSDSQPASPAAASLSASEKQHFSKLEGSFGARLMAKMGWQTGTGLGTSGEGIVTPIESKLRPGKIGIAFKGFKEKTEQSKAEARRRGEAVSDEDEGRPGKKKGSKKSAAPVDRSAAWKSKPARRAKKAPLEHKSYEQILQEAGPAQTQQQEVIIDATGAGGPREISSLADMASWTPSTDTMRIPEVRHNLRLIVDMCKGELDGLAREARALEERKKWVEKEDKRLRNKMKDEAQLIARLQAIHLTVDAINTKAQDSSSTPSSFTSDLVRLVEEYPKEYAAYNLDHIVIGAVAPLVRRELMSWSPLDDPTARGLTEALKQWIPALKMTIPEPPLTEIDKPMTAYDSLLWNAWLPKVRSSLNNEWTPSDAAPAIRLYEAWVPLLPPFIRDSLLDQVVLPKIQKTVTDWTTRSGSALRGIVFPWLPFVGLRVEELLGEAKRKVKSAFRSWKASDDVPTELFLWKDVFPAAEWENLHLKYVVPKLGATLRDDLRINPRAQDLEPLKRVLAWSGTLRSTTLNALLEQEFFPKWLDALHTWLVYPSANLGEIAEWYEKWRAELPGDLDAVKTGLARGLKLMSDAMAMGDDRSKLPKPEHRRPGSPAPATTTKTPAPAPRRSARATEITFRALVEEHAAQHNLLVLPTQRVHEKSRMPLLRVSKSVEGRGGLVIYVLDDAVWTAPEGGGDGSWRAITMDEMVVLASRK</sequence>